<feature type="domain" description="PKS/mFAS DH" evidence="7">
    <location>
        <begin position="158"/>
        <end position="449"/>
    </location>
</feature>
<evidence type="ECO:0000256" key="5">
    <source>
        <dbReference type="ARBA" id="ARBA00023268"/>
    </source>
</evidence>
<dbReference type="GO" id="GO:0044550">
    <property type="term" value="P:secondary metabolite biosynthetic process"/>
    <property type="evidence" value="ECO:0007669"/>
    <property type="project" value="TreeGrafter"/>
</dbReference>
<dbReference type="InterPro" id="IPR049900">
    <property type="entry name" value="PKS_mFAS_DH"/>
</dbReference>
<dbReference type="Proteomes" id="UP001301769">
    <property type="component" value="Unassembled WGS sequence"/>
</dbReference>
<evidence type="ECO:0000256" key="1">
    <source>
        <dbReference type="ARBA" id="ARBA00022450"/>
    </source>
</evidence>
<dbReference type="InterPro" id="IPR013217">
    <property type="entry name" value="Methyltransf_12"/>
</dbReference>
<sequence>MRGKRITAGEKEGLGAKYWAENLTRPVLFMQAVRAVAATGTVDLVVEVGPHPALKGPVLHTLQAEGNKSTSSPPYVCLLRRGTSAVTTVAEGIGQLWSHLGRDYVDLSAFERFMQRPDMEIRPRLVKGLPTYAWDHDTEYWHESRYSRAQRFRIGPGHPLLGHVTPDSTEDVVRWRNILRLKEIPWVNGHRLQGQSVFPAAGYVVLVIEACVQTWVVKGALVSVVEVTDLELGKALTFDPDDVDVEAVFTLCGTITADFSYNASIDHQSTHLALLASGRVKITLGGLSTGNMAAALPERTIPPPCMISIPTAEFYESLEQVGYQYTGTFRALSGPQRRLGFATGLLDKLESLPGLLVHPAVLDMAFQSTFLARSVPYDGAIWALHVPRRIRSVRVDISLTRAAMADGESRAFACDAMQPLDTDHFDRDGLECVPFGARTADDDKEVFSTTVWDVAAPDASLAGKDFIPSREQQQLAFLLERVSIYYMQRLGRSVPPGHPARSSGPLSCLFQFAEHSVRQARSGSWSFWQTQWNDDTDETISKASAEFSHVIDLQLLTRVGEKLADIATGKIQAIELGIADGLLEEYYRSSLGSDIYTSFLRKAVKQIVHRYPHCHFLEIGAGTGGATRAVLAEIEQTYASYTFTDVSSGFFPAAQEHFRGKQQRGMIYKTLDIDKVPADQGFRPHSFDVIVASMVLHATSNLKTTLAHIWSLLRPGGYLVMLEGLPDVNVRLGTIFGAFPGWWAGRDDGRALSPLVGVEQWDALLRNTGFGGADSATASVDPLVAPLVVMVAQATDERVMILREPLNTTKKHVLEDLVIVSGRTASQMRLADQIQGLLRPFSACQITTVGSWSEVAVDRMISEKATVLSLPDIEQPFFASNGPTEAA</sequence>
<accession>A0AAN6Y2Y5</accession>
<evidence type="ECO:0000256" key="3">
    <source>
        <dbReference type="ARBA" id="ARBA00022603"/>
    </source>
</evidence>
<dbReference type="SUPFAM" id="SSF53335">
    <property type="entry name" value="S-adenosyl-L-methionine-dependent methyltransferases"/>
    <property type="match status" value="1"/>
</dbReference>
<feature type="region of interest" description="N-terminal hotdog fold" evidence="6">
    <location>
        <begin position="158"/>
        <end position="287"/>
    </location>
</feature>
<reference evidence="8" key="2">
    <citation type="submission" date="2023-05" db="EMBL/GenBank/DDBJ databases">
        <authorList>
            <consortium name="Lawrence Berkeley National Laboratory"/>
            <person name="Steindorff A."/>
            <person name="Hensen N."/>
            <person name="Bonometti L."/>
            <person name="Westerberg I."/>
            <person name="Brannstrom I.O."/>
            <person name="Guillou S."/>
            <person name="Cros-Aarteil S."/>
            <person name="Calhoun S."/>
            <person name="Haridas S."/>
            <person name="Kuo A."/>
            <person name="Mondo S."/>
            <person name="Pangilinan J."/>
            <person name="Riley R."/>
            <person name="Labutti K."/>
            <person name="Andreopoulos B."/>
            <person name="Lipzen A."/>
            <person name="Chen C."/>
            <person name="Yanf M."/>
            <person name="Daum C."/>
            <person name="Ng V."/>
            <person name="Clum A."/>
            <person name="Ohm R."/>
            <person name="Martin F."/>
            <person name="Silar P."/>
            <person name="Natvig D."/>
            <person name="Lalanne C."/>
            <person name="Gautier V."/>
            <person name="Ament-Velasquez S.L."/>
            <person name="Kruys A."/>
            <person name="Hutchinson M.I."/>
            <person name="Powell A.J."/>
            <person name="Barry K."/>
            <person name="Miller A.N."/>
            <person name="Grigoriev I.V."/>
            <person name="Debuchy R."/>
            <person name="Gladieux P."/>
            <person name="Thoren M.H."/>
            <person name="Johannesson H."/>
        </authorList>
    </citation>
    <scope>NUCLEOTIDE SEQUENCE</scope>
    <source>
        <strain evidence="8">PSN293</strain>
    </source>
</reference>
<dbReference type="AlphaFoldDB" id="A0AAN6Y2Y5"/>
<dbReference type="Gene3D" id="3.40.50.150">
    <property type="entry name" value="Vaccinia Virus protein VP39"/>
    <property type="match status" value="1"/>
</dbReference>
<keyword evidence="5" id="KW-0511">Multifunctional enzyme</keyword>
<protein>
    <submittedName>
        <fullName evidence="8">Polyketide synthase dehydratase-domain-containing protein</fullName>
    </submittedName>
</protein>
<gene>
    <name evidence="8" type="ORF">QBC37DRAFT_376285</name>
</gene>
<keyword evidence="3" id="KW-0489">Methyltransferase</keyword>
<feature type="active site" description="Proton acceptor; for dehydratase activity" evidence="6">
    <location>
        <position position="190"/>
    </location>
</feature>
<dbReference type="EMBL" id="MU858154">
    <property type="protein sequence ID" value="KAK4211243.1"/>
    <property type="molecule type" value="Genomic_DNA"/>
</dbReference>
<dbReference type="GO" id="GO:0008168">
    <property type="term" value="F:methyltransferase activity"/>
    <property type="evidence" value="ECO:0007669"/>
    <property type="project" value="UniProtKB-KW"/>
</dbReference>
<evidence type="ECO:0000313" key="9">
    <source>
        <dbReference type="Proteomes" id="UP001301769"/>
    </source>
</evidence>
<dbReference type="InterPro" id="IPR029063">
    <property type="entry name" value="SAM-dependent_MTases_sf"/>
</dbReference>
<evidence type="ECO:0000259" key="7">
    <source>
        <dbReference type="PROSITE" id="PS52019"/>
    </source>
</evidence>
<dbReference type="Gene3D" id="3.40.366.10">
    <property type="entry name" value="Malonyl-Coenzyme A Acyl Carrier Protein, domain 2"/>
    <property type="match status" value="1"/>
</dbReference>
<reference evidence="8" key="1">
    <citation type="journal article" date="2023" name="Mol. Phylogenet. Evol.">
        <title>Genome-scale phylogeny and comparative genomics of the fungal order Sordariales.</title>
        <authorList>
            <person name="Hensen N."/>
            <person name="Bonometti L."/>
            <person name="Westerberg I."/>
            <person name="Brannstrom I.O."/>
            <person name="Guillou S."/>
            <person name="Cros-Aarteil S."/>
            <person name="Calhoun S."/>
            <person name="Haridas S."/>
            <person name="Kuo A."/>
            <person name="Mondo S."/>
            <person name="Pangilinan J."/>
            <person name="Riley R."/>
            <person name="LaButti K."/>
            <person name="Andreopoulos B."/>
            <person name="Lipzen A."/>
            <person name="Chen C."/>
            <person name="Yan M."/>
            <person name="Daum C."/>
            <person name="Ng V."/>
            <person name="Clum A."/>
            <person name="Steindorff A."/>
            <person name="Ohm R.A."/>
            <person name="Martin F."/>
            <person name="Silar P."/>
            <person name="Natvig D.O."/>
            <person name="Lalanne C."/>
            <person name="Gautier V."/>
            <person name="Ament-Velasquez S.L."/>
            <person name="Kruys A."/>
            <person name="Hutchinson M.I."/>
            <person name="Powell A.J."/>
            <person name="Barry K."/>
            <person name="Miller A.N."/>
            <person name="Grigoriev I.V."/>
            <person name="Debuchy R."/>
            <person name="Gladieux P."/>
            <person name="Hiltunen Thoren M."/>
            <person name="Johannesson H."/>
        </authorList>
    </citation>
    <scope>NUCLEOTIDE SEQUENCE</scope>
    <source>
        <strain evidence="8">PSN293</strain>
    </source>
</reference>
<keyword evidence="2" id="KW-0597">Phosphoprotein</keyword>
<dbReference type="SMART" id="SM00826">
    <property type="entry name" value="PKS_DH"/>
    <property type="match status" value="1"/>
</dbReference>
<dbReference type="GO" id="GO:0006633">
    <property type="term" value="P:fatty acid biosynthetic process"/>
    <property type="evidence" value="ECO:0007669"/>
    <property type="project" value="TreeGrafter"/>
</dbReference>
<comment type="caution">
    <text evidence="8">The sequence shown here is derived from an EMBL/GenBank/DDBJ whole genome shotgun (WGS) entry which is preliminary data.</text>
</comment>
<dbReference type="InterPro" id="IPR049551">
    <property type="entry name" value="PKS_DH_C"/>
</dbReference>
<dbReference type="Pfam" id="PF14765">
    <property type="entry name" value="PS-DH"/>
    <property type="match status" value="1"/>
</dbReference>
<dbReference type="Gene3D" id="3.30.70.3290">
    <property type="match status" value="1"/>
</dbReference>
<proteinExistence type="predicted"/>
<evidence type="ECO:0000256" key="6">
    <source>
        <dbReference type="PROSITE-ProRule" id="PRU01363"/>
    </source>
</evidence>
<organism evidence="8 9">
    <name type="scientific">Rhypophila decipiens</name>
    <dbReference type="NCBI Taxonomy" id="261697"/>
    <lineage>
        <taxon>Eukaryota</taxon>
        <taxon>Fungi</taxon>
        <taxon>Dikarya</taxon>
        <taxon>Ascomycota</taxon>
        <taxon>Pezizomycotina</taxon>
        <taxon>Sordariomycetes</taxon>
        <taxon>Sordariomycetidae</taxon>
        <taxon>Sordariales</taxon>
        <taxon>Naviculisporaceae</taxon>
        <taxon>Rhypophila</taxon>
    </lineage>
</organism>
<dbReference type="Pfam" id="PF08242">
    <property type="entry name" value="Methyltransf_12"/>
    <property type="match status" value="1"/>
</dbReference>
<evidence type="ECO:0000256" key="2">
    <source>
        <dbReference type="ARBA" id="ARBA00022553"/>
    </source>
</evidence>
<dbReference type="Pfam" id="PF21089">
    <property type="entry name" value="PKS_DH_N"/>
    <property type="match status" value="1"/>
</dbReference>
<dbReference type="CDD" id="cd02440">
    <property type="entry name" value="AdoMet_MTases"/>
    <property type="match status" value="1"/>
</dbReference>
<dbReference type="GO" id="GO:0032259">
    <property type="term" value="P:methylation"/>
    <property type="evidence" value="ECO:0007669"/>
    <property type="project" value="UniProtKB-KW"/>
</dbReference>
<dbReference type="PANTHER" id="PTHR43775">
    <property type="entry name" value="FATTY ACID SYNTHASE"/>
    <property type="match status" value="1"/>
</dbReference>
<name>A0AAN6Y2Y5_9PEZI</name>
<evidence type="ECO:0000256" key="4">
    <source>
        <dbReference type="ARBA" id="ARBA00022679"/>
    </source>
</evidence>
<dbReference type="GO" id="GO:0004312">
    <property type="term" value="F:fatty acid synthase activity"/>
    <property type="evidence" value="ECO:0007669"/>
    <property type="project" value="TreeGrafter"/>
</dbReference>
<dbReference type="PROSITE" id="PS52019">
    <property type="entry name" value="PKS_MFAS_DH"/>
    <property type="match status" value="1"/>
</dbReference>
<dbReference type="Gene3D" id="3.10.129.110">
    <property type="entry name" value="Polyketide synthase dehydratase"/>
    <property type="match status" value="1"/>
</dbReference>
<dbReference type="PANTHER" id="PTHR43775:SF20">
    <property type="entry name" value="HYBRID PKS-NRPS SYNTHETASE APDA"/>
    <property type="match status" value="1"/>
</dbReference>
<feature type="active site" description="Proton donor; for dehydratase activity" evidence="6">
    <location>
        <position position="363"/>
    </location>
</feature>
<keyword evidence="9" id="KW-1185">Reference proteome</keyword>
<dbReference type="InterPro" id="IPR042104">
    <property type="entry name" value="PKS_dehydratase_sf"/>
</dbReference>
<dbReference type="InterPro" id="IPR049552">
    <property type="entry name" value="PKS_DH_N"/>
</dbReference>
<dbReference type="InterPro" id="IPR020807">
    <property type="entry name" value="PKS_DH"/>
</dbReference>
<feature type="region of interest" description="C-terminal hotdog fold" evidence="6">
    <location>
        <begin position="306"/>
        <end position="449"/>
    </location>
</feature>
<dbReference type="InterPro" id="IPR050091">
    <property type="entry name" value="PKS_NRPS_Biosynth_Enz"/>
</dbReference>
<keyword evidence="1" id="KW-0596">Phosphopantetheine</keyword>
<dbReference type="SUPFAM" id="SSF52151">
    <property type="entry name" value="FabD/lysophospholipase-like"/>
    <property type="match status" value="1"/>
</dbReference>
<evidence type="ECO:0000313" key="8">
    <source>
        <dbReference type="EMBL" id="KAK4211243.1"/>
    </source>
</evidence>
<keyword evidence="4" id="KW-0808">Transferase</keyword>
<dbReference type="InterPro" id="IPR001227">
    <property type="entry name" value="Ac_transferase_dom_sf"/>
</dbReference>
<dbReference type="InterPro" id="IPR016035">
    <property type="entry name" value="Acyl_Trfase/lysoPLipase"/>
</dbReference>